<dbReference type="AlphaFoldDB" id="A0A699X2U9"/>
<sequence length="78" mass="8752">MDRRHGNRRRQVGRFTLAPLHQLVGQGSAQGVAGHRFGEDALDPRIARDDLAWRIADAGEHDQQNVVVQARVFLDLGR</sequence>
<reference evidence="1" key="1">
    <citation type="journal article" date="2019" name="Sci. Rep.">
        <title>Draft genome of Tanacetum cinerariifolium, the natural source of mosquito coil.</title>
        <authorList>
            <person name="Yamashiro T."/>
            <person name="Shiraishi A."/>
            <person name="Satake H."/>
            <person name="Nakayama K."/>
        </authorList>
    </citation>
    <scope>NUCLEOTIDE SEQUENCE</scope>
</reference>
<proteinExistence type="predicted"/>
<dbReference type="EMBL" id="BKCJ011769746">
    <property type="protein sequence ID" value="GFD51401.1"/>
    <property type="molecule type" value="Genomic_DNA"/>
</dbReference>
<protein>
    <submittedName>
        <fullName evidence="1">Uncharacterized protein</fullName>
    </submittedName>
</protein>
<gene>
    <name evidence="1" type="ORF">Tci_923370</name>
</gene>
<comment type="caution">
    <text evidence="1">The sequence shown here is derived from an EMBL/GenBank/DDBJ whole genome shotgun (WGS) entry which is preliminary data.</text>
</comment>
<accession>A0A699X2U9</accession>
<name>A0A699X2U9_TANCI</name>
<organism evidence="1">
    <name type="scientific">Tanacetum cinerariifolium</name>
    <name type="common">Dalmatian daisy</name>
    <name type="synonym">Chrysanthemum cinerariifolium</name>
    <dbReference type="NCBI Taxonomy" id="118510"/>
    <lineage>
        <taxon>Eukaryota</taxon>
        <taxon>Viridiplantae</taxon>
        <taxon>Streptophyta</taxon>
        <taxon>Embryophyta</taxon>
        <taxon>Tracheophyta</taxon>
        <taxon>Spermatophyta</taxon>
        <taxon>Magnoliopsida</taxon>
        <taxon>eudicotyledons</taxon>
        <taxon>Gunneridae</taxon>
        <taxon>Pentapetalae</taxon>
        <taxon>asterids</taxon>
        <taxon>campanulids</taxon>
        <taxon>Asterales</taxon>
        <taxon>Asteraceae</taxon>
        <taxon>Asteroideae</taxon>
        <taxon>Anthemideae</taxon>
        <taxon>Anthemidinae</taxon>
        <taxon>Tanacetum</taxon>
    </lineage>
</organism>
<evidence type="ECO:0000313" key="1">
    <source>
        <dbReference type="EMBL" id="GFD51401.1"/>
    </source>
</evidence>